<evidence type="ECO:0000256" key="7">
    <source>
        <dbReference type="ARBA" id="ARBA00022927"/>
    </source>
</evidence>
<evidence type="ECO:0000256" key="5">
    <source>
        <dbReference type="ARBA" id="ARBA00022475"/>
    </source>
</evidence>
<keyword evidence="10 13" id="KW-0143">Chaperone</keyword>
<feature type="transmembrane region" description="Helical" evidence="13">
    <location>
        <begin position="6"/>
        <end position="25"/>
    </location>
</feature>
<dbReference type="HAMAP" id="MF_01810">
    <property type="entry name" value="YidC_type1"/>
    <property type="match status" value="1"/>
</dbReference>
<dbReference type="KEGG" id="ssei:FJR45_09495"/>
<evidence type="ECO:0000256" key="8">
    <source>
        <dbReference type="ARBA" id="ARBA00022989"/>
    </source>
</evidence>
<evidence type="ECO:0000259" key="14">
    <source>
        <dbReference type="Pfam" id="PF02096"/>
    </source>
</evidence>
<dbReference type="InterPro" id="IPR028053">
    <property type="entry name" value="Membr_insert_YidC_N"/>
</dbReference>
<comment type="subunit">
    <text evidence="13">Interacts with the Sec translocase complex via SecD. Specifically interacts with transmembrane segments of nascent integral membrane proteins during membrane integration.</text>
</comment>
<dbReference type="Gene3D" id="2.70.98.90">
    <property type="match status" value="1"/>
</dbReference>
<evidence type="ECO:0000256" key="2">
    <source>
        <dbReference type="ARBA" id="ARBA00010527"/>
    </source>
</evidence>
<dbReference type="EMBL" id="CP041235">
    <property type="protein sequence ID" value="QOP44747.1"/>
    <property type="molecule type" value="Genomic_DNA"/>
</dbReference>
<feature type="transmembrane region" description="Helical" evidence="13">
    <location>
        <begin position="399"/>
        <end position="421"/>
    </location>
</feature>
<name>A0A7M1B4S7_9BACT</name>
<evidence type="ECO:0000256" key="11">
    <source>
        <dbReference type="ARBA" id="ARBA00033245"/>
    </source>
</evidence>
<evidence type="ECO:0000256" key="12">
    <source>
        <dbReference type="ARBA" id="ARBA00033342"/>
    </source>
</evidence>
<keyword evidence="17" id="KW-1185">Reference proteome</keyword>
<sequence>MSPNQRLIVAVLLSIIFFVGYTAIFPPKEQKVAENAKTENAASLTDTQNKDVASRVEEASGHAVSQQEKVNNGTSNTIVTITNKNFILKIDTLGRISSKELLEEKFRNDDNLHAQVIPEFGTKPLYIRFSDDALNDEATKVAYSANVSSVELSNKPVTVTLTQKLSNLTVTKVLTFYADGHYDAKISTSKDIRHYVYLGDRPQVSKKLMAVAGALIYTDDDVVHIIEDGDAEGRKVFQGVKLASAFDQYTAIILYGFKKETNVIVERGKDDNPVVYFEADKDENIHGYIGPKEHKVLKSIDPMLTNAIEYGWFTFAAKPLFALLSWLHGIFGNWGWAIIALTAIIRIVLYPLTYKGMVSMQKMKELAPKLKELKEKYKKDPQRLNAATMEMYKKHGANPLGGCLPMILQIPVFFALYRTLLNAVELQGAPWILWINDLSRMDPYYVLPILMGASMFLQQRMTPNNFTDPMQEKVFKYLPVIFTFFFVTFPSGLVLYWFTNNLFSIAQQYIVNQQFKNAKDAKAAIEKSSEKK</sequence>
<evidence type="ECO:0000313" key="17">
    <source>
        <dbReference type="Proteomes" id="UP000593719"/>
    </source>
</evidence>
<dbReference type="InterPro" id="IPR038221">
    <property type="entry name" value="YidC_periplasmic_sf"/>
</dbReference>
<dbReference type="InterPro" id="IPR001708">
    <property type="entry name" value="YidC/ALB3/OXA1/COX18"/>
</dbReference>
<feature type="transmembrane region" description="Helical" evidence="13">
    <location>
        <begin position="334"/>
        <end position="354"/>
    </location>
</feature>
<dbReference type="PRINTS" id="PR01900">
    <property type="entry name" value="YIDCPROTEIN"/>
</dbReference>
<dbReference type="PANTHER" id="PTHR12428:SF65">
    <property type="entry name" value="CYTOCHROME C OXIDASE ASSEMBLY PROTEIN COX18, MITOCHONDRIAL"/>
    <property type="match status" value="1"/>
</dbReference>
<keyword evidence="6 13" id="KW-0812">Transmembrane</keyword>
<evidence type="ECO:0000256" key="9">
    <source>
        <dbReference type="ARBA" id="ARBA00023136"/>
    </source>
</evidence>
<evidence type="ECO:0000256" key="10">
    <source>
        <dbReference type="ARBA" id="ARBA00023186"/>
    </source>
</evidence>
<accession>A0A7M1B4S7</accession>
<evidence type="ECO:0000256" key="6">
    <source>
        <dbReference type="ARBA" id="ARBA00022692"/>
    </source>
</evidence>
<keyword evidence="8 13" id="KW-1133">Transmembrane helix</keyword>
<organism evidence="16 17">
    <name type="scientific">Sulfurimonas sediminis</name>
    <dbReference type="NCBI Taxonomy" id="2590020"/>
    <lineage>
        <taxon>Bacteria</taxon>
        <taxon>Pseudomonadati</taxon>
        <taxon>Campylobacterota</taxon>
        <taxon>Epsilonproteobacteria</taxon>
        <taxon>Campylobacterales</taxon>
        <taxon>Sulfurimonadaceae</taxon>
        <taxon>Sulfurimonas</taxon>
    </lineage>
</organism>
<dbReference type="PANTHER" id="PTHR12428">
    <property type="entry name" value="OXA1"/>
    <property type="match status" value="1"/>
</dbReference>
<comment type="subcellular location">
    <subcellularLocation>
        <location evidence="1">Cell inner membrane</location>
        <topology evidence="1">Multi-pass membrane protein</topology>
    </subcellularLocation>
    <subcellularLocation>
        <location evidence="13">Cell membrane</location>
        <topology evidence="13">Multi-pass membrane protein</topology>
    </subcellularLocation>
</comment>
<dbReference type="NCBIfam" id="TIGR03593">
    <property type="entry name" value="yidC_nterm"/>
    <property type="match status" value="1"/>
</dbReference>
<keyword evidence="9 13" id="KW-0472">Membrane</keyword>
<keyword evidence="4 13" id="KW-0813">Transport</keyword>
<gene>
    <name evidence="13 16" type="primary">yidC</name>
    <name evidence="16" type="ORF">FJR45_09495</name>
</gene>
<evidence type="ECO:0000256" key="13">
    <source>
        <dbReference type="HAMAP-Rule" id="MF_01810"/>
    </source>
</evidence>
<dbReference type="CDD" id="cd19960">
    <property type="entry name" value="YidC_peri"/>
    <property type="match status" value="1"/>
</dbReference>
<keyword evidence="5 13" id="KW-1003">Cell membrane</keyword>
<dbReference type="Pfam" id="PF02096">
    <property type="entry name" value="60KD_IMP"/>
    <property type="match status" value="1"/>
</dbReference>
<dbReference type="GO" id="GO:0015031">
    <property type="term" value="P:protein transport"/>
    <property type="evidence" value="ECO:0007669"/>
    <property type="project" value="UniProtKB-KW"/>
</dbReference>
<dbReference type="InterPro" id="IPR028055">
    <property type="entry name" value="YidC/Oxa/ALB_C"/>
</dbReference>
<dbReference type="AlphaFoldDB" id="A0A7M1B4S7"/>
<dbReference type="GO" id="GO:0032977">
    <property type="term" value="F:membrane insertase activity"/>
    <property type="evidence" value="ECO:0007669"/>
    <property type="project" value="InterPro"/>
</dbReference>
<dbReference type="CDD" id="cd20070">
    <property type="entry name" value="5TM_YidC_Alb3"/>
    <property type="match status" value="1"/>
</dbReference>
<evidence type="ECO:0000256" key="4">
    <source>
        <dbReference type="ARBA" id="ARBA00022448"/>
    </source>
</evidence>
<dbReference type="NCBIfam" id="TIGR03592">
    <property type="entry name" value="yidC_oxa1_cterm"/>
    <property type="match status" value="1"/>
</dbReference>
<proteinExistence type="inferred from homology"/>
<protein>
    <recommendedName>
        <fullName evidence="3 13">Membrane protein insertase YidC</fullName>
    </recommendedName>
    <alternativeName>
        <fullName evidence="12 13">Foldase YidC</fullName>
    </alternativeName>
    <alternativeName>
        <fullName evidence="11 13">Membrane integrase YidC</fullName>
    </alternativeName>
    <alternativeName>
        <fullName evidence="13">Membrane protein YidC</fullName>
    </alternativeName>
</protein>
<dbReference type="GO" id="GO:0051205">
    <property type="term" value="P:protein insertion into membrane"/>
    <property type="evidence" value="ECO:0007669"/>
    <property type="project" value="TreeGrafter"/>
</dbReference>
<dbReference type="GO" id="GO:0005886">
    <property type="term" value="C:plasma membrane"/>
    <property type="evidence" value="ECO:0007669"/>
    <property type="project" value="UniProtKB-SubCell"/>
</dbReference>
<comment type="function">
    <text evidence="13">Required for the insertion and/or proper folding and/or complex formation of integral membrane proteins into the membrane. Involved in integration of membrane proteins that insert both dependently and independently of the Sec translocase complex, as well as at least some lipoproteins. Aids folding of multispanning membrane proteins.</text>
</comment>
<evidence type="ECO:0000256" key="3">
    <source>
        <dbReference type="ARBA" id="ARBA00015325"/>
    </source>
</evidence>
<evidence type="ECO:0000256" key="1">
    <source>
        <dbReference type="ARBA" id="ARBA00004429"/>
    </source>
</evidence>
<feature type="transmembrane region" description="Helical" evidence="13">
    <location>
        <begin position="477"/>
        <end position="498"/>
    </location>
</feature>
<dbReference type="PRINTS" id="PR00701">
    <property type="entry name" value="60KDINNERMP"/>
</dbReference>
<dbReference type="InterPro" id="IPR047196">
    <property type="entry name" value="YidC_ALB_C"/>
</dbReference>
<dbReference type="NCBIfam" id="NF002357">
    <property type="entry name" value="PRK01318.2-4"/>
    <property type="match status" value="1"/>
</dbReference>
<evidence type="ECO:0000259" key="15">
    <source>
        <dbReference type="Pfam" id="PF14849"/>
    </source>
</evidence>
<feature type="domain" description="Membrane insertase YidC N-terminal" evidence="15">
    <location>
        <begin position="79"/>
        <end position="322"/>
    </location>
</feature>
<feature type="transmembrane region" description="Helical" evidence="13">
    <location>
        <begin position="441"/>
        <end position="457"/>
    </location>
</feature>
<comment type="similarity">
    <text evidence="2 13">Belongs to the OXA1/ALB3/YidC family. Type 1 subfamily.</text>
</comment>
<feature type="domain" description="Membrane insertase YidC/Oxa/ALB C-terminal" evidence="14">
    <location>
        <begin position="334"/>
        <end position="513"/>
    </location>
</feature>
<dbReference type="InterPro" id="IPR019998">
    <property type="entry name" value="Membr_insert_YidC"/>
</dbReference>
<reference evidence="16 17" key="1">
    <citation type="submission" date="2019-06" db="EMBL/GenBank/DDBJ databases">
        <title>Sulfurimonas gotlandica sp. nov., a chemoautotrophic and psychrotolerant epsilonproteobacterium isolated from a pelagic redoxcline, and an emended description of the genus Sulfurimonas.</title>
        <authorList>
            <person name="Wang S."/>
            <person name="Jiang L."/>
            <person name="Shao Z."/>
        </authorList>
    </citation>
    <scope>NUCLEOTIDE SEQUENCE [LARGE SCALE GENOMIC DNA]</scope>
    <source>
        <strain evidence="16 17">S2-6</strain>
    </source>
</reference>
<evidence type="ECO:0000313" key="16">
    <source>
        <dbReference type="EMBL" id="QOP44747.1"/>
    </source>
</evidence>
<keyword evidence="7 13" id="KW-0653">Protein transport</keyword>
<dbReference type="Pfam" id="PF14849">
    <property type="entry name" value="YidC_periplas"/>
    <property type="match status" value="1"/>
</dbReference>
<dbReference type="Proteomes" id="UP000593719">
    <property type="component" value="Chromosome"/>
</dbReference>